<evidence type="ECO:0000313" key="3">
    <source>
        <dbReference type="Proteomes" id="UP000324159"/>
    </source>
</evidence>
<organism evidence="2 3">
    <name type="scientific">Geothermobacter ehrlichii</name>
    <dbReference type="NCBI Taxonomy" id="213224"/>
    <lineage>
        <taxon>Bacteria</taxon>
        <taxon>Pseudomonadati</taxon>
        <taxon>Thermodesulfobacteriota</taxon>
        <taxon>Desulfuromonadia</taxon>
        <taxon>Desulfuromonadales</taxon>
        <taxon>Geothermobacteraceae</taxon>
        <taxon>Geothermobacter</taxon>
    </lineage>
</organism>
<accession>A0A5D3WJF9</accession>
<protein>
    <submittedName>
        <fullName evidence="2">Uncharacterized protein</fullName>
    </submittedName>
</protein>
<evidence type="ECO:0000313" key="2">
    <source>
        <dbReference type="EMBL" id="TYO98328.1"/>
    </source>
</evidence>
<reference evidence="2 3" key="1">
    <citation type="submission" date="2019-07" db="EMBL/GenBank/DDBJ databases">
        <title>Genomic Encyclopedia of Type Strains, Phase IV (KMG-IV): sequencing the most valuable type-strain genomes for metagenomic binning, comparative biology and taxonomic classification.</title>
        <authorList>
            <person name="Goeker M."/>
        </authorList>
    </citation>
    <scope>NUCLEOTIDE SEQUENCE [LARGE SCALE GENOMIC DNA]</scope>
    <source>
        <strain evidence="2 3">SS015</strain>
    </source>
</reference>
<dbReference type="AlphaFoldDB" id="A0A5D3WJF9"/>
<name>A0A5D3WJF9_9BACT</name>
<gene>
    <name evidence="2" type="ORF">EDC39_107129</name>
</gene>
<dbReference type="EMBL" id="VNIB01000007">
    <property type="protein sequence ID" value="TYO98328.1"/>
    <property type="molecule type" value="Genomic_DNA"/>
</dbReference>
<keyword evidence="3" id="KW-1185">Reference proteome</keyword>
<feature type="region of interest" description="Disordered" evidence="1">
    <location>
        <begin position="1"/>
        <end position="42"/>
    </location>
</feature>
<evidence type="ECO:0000256" key="1">
    <source>
        <dbReference type="SAM" id="MobiDB-lite"/>
    </source>
</evidence>
<comment type="caution">
    <text evidence="2">The sequence shown here is derived from an EMBL/GenBank/DDBJ whole genome shotgun (WGS) entry which is preliminary data.</text>
</comment>
<dbReference type="Proteomes" id="UP000324159">
    <property type="component" value="Unassembled WGS sequence"/>
</dbReference>
<proteinExistence type="predicted"/>
<sequence length="184" mass="20266">MTHRTRATAMPAAGEGPFSASSFGPAKEDGVVRGRNPGSTSIDRKVASKIKSKTGGSRPARRLTFFNAKKVSKNACFYFCHEGLWPFSTSCPDRPPFLRDHKKASFPGSLRSHGPNGSELPRRKRLFDTGTSPLWLRRYNLAHRAVCRSLGKPFLLARRAEALLTGQTNLCPTEPTQQQCPPQA</sequence>